<gene>
    <name evidence="2" type="ORF">HLH21_04450</name>
</gene>
<evidence type="ECO:0008006" key="4">
    <source>
        <dbReference type="Google" id="ProtNLM"/>
    </source>
</evidence>
<keyword evidence="1" id="KW-0812">Transmembrane</keyword>
<keyword evidence="1" id="KW-0472">Membrane</keyword>
<evidence type="ECO:0000313" key="2">
    <source>
        <dbReference type="EMBL" id="MBB2175177.1"/>
    </source>
</evidence>
<dbReference type="Proteomes" id="UP000561066">
    <property type="component" value="Unassembled WGS sequence"/>
</dbReference>
<sequence length="441" mass="49618">MKQSLKSRLLDTIFRYRRSVVLTLVYLFSLWENIVTPFWGDDYCRITKIDFLSAFSYAWRDYFSWTGRFFVTVLTYWTMQVGWFWSMLPFDIVNAGVFLALVLNVLSLSSHAADRASPSRPRAASPTEILFVALLLWWLPRDFGEVALWKTGAIGYLWAITGELWVLRLLVERRPPHGFAAMAGGFVIATFLESISLFVSGVLLLWCLRCRHVQKPVPWGLLAAHAAGTTVLLAAPGNFARADTMSPSPPLDRLIGVVGNLGSIFDAWWLLAAAAVAMAYGSRWRWRALAAGKGWIFIPAALFYMMLLLGVPRSALAARLSFPASVFLVCYWTALFIRRPVTPRGAWRGPATLAGLCVLHALIVIPHLGRLADISRGWTRDPVLRSGPRADVILPFVLVEHRLFYARKDRFFEGITEDPDNFRNVCFAKVFGLKSVVARPD</sequence>
<dbReference type="AlphaFoldDB" id="A0A7W4J5Q9"/>
<feature type="transmembrane region" description="Helical" evidence="1">
    <location>
        <begin position="292"/>
        <end position="311"/>
    </location>
</feature>
<feature type="transmembrane region" description="Helical" evidence="1">
    <location>
        <begin position="20"/>
        <end position="40"/>
    </location>
</feature>
<organism evidence="2 3">
    <name type="scientific">Gluconacetobacter johannae</name>
    <dbReference type="NCBI Taxonomy" id="112140"/>
    <lineage>
        <taxon>Bacteria</taxon>
        <taxon>Pseudomonadati</taxon>
        <taxon>Pseudomonadota</taxon>
        <taxon>Alphaproteobacteria</taxon>
        <taxon>Acetobacterales</taxon>
        <taxon>Acetobacteraceae</taxon>
        <taxon>Gluconacetobacter</taxon>
    </lineage>
</organism>
<comment type="caution">
    <text evidence="2">The sequence shown here is derived from an EMBL/GenBank/DDBJ whole genome shotgun (WGS) entry which is preliminary data.</text>
</comment>
<feature type="transmembrane region" description="Helical" evidence="1">
    <location>
        <begin position="179"/>
        <end position="207"/>
    </location>
</feature>
<keyword evidence="1" id="KW-1133">Transmembrane helix</keyword>
<feature type="transmembrane region" description="Helical" evidence="1">
    <location>
        <begin position="123"/>
        <end position="140"/>
    </location>
</feature>
<evidence type="ECO:0000256" key="1">
    <source>
        <dbReference type="SAM" id="Phobius"/>
    </source>
</evidence>
<keyword evidence="3" id="KW-1185">Reference proteome</keyword>
<feature type="transmembrane region" description="Helical" evidence="1">
    <location>
        <begin position="317"/>
        <end position="337"/>
    </location>
</feature>
<feature type="transmembrane region" description="Helical" evidence="1">
    <location>
        <begin position="219"/>
        <end position="237"/>
    </location>
</feature>
<name>A0A7W4J5Q9_9PROT</name>
<dbReference type="Pfam" id="PF19528">
    <property type="entry name" value="DUF6056"/>
    <property type="match status" value="1"/>
</dbReference>
<feature type="transmembrane region" description="Helical" evidence="1">
    <location>
        <begin position="147"/>
        <end position="167"/>
    </location>
</feature>
<feature type="transmembrane region" description="Helical" evidence="1">
    <location>
        <begin position="62"/>
        <end position="85"/>
    </location>
</feature>
<protein>
    <recommendedName>
        <fullName evidence="4">Transmembrane protein</fullName>
    </recommendedName>
</protein>
<reference evidence="2 3" key="1">
    <citation type="submission" date="2020-04" db="EMBL/GenBank/DDBJ databases">
        <title>Description of novel Gluconacetobacter.</title>
        <authorList>
            <person name="Sombolestani A."/>
        </authorList>
    </citation>
    <scope>NUCLEOTIDE SEQUENCE [LARGE SCALE GENOMIC DNA]</scope>
    <source>
        <strain evidence="2 3">LMG 21312</strain>
    </source>
</reference>
<feature type="transmembrane region" description="Helical" evidence="1">
    <location>
        <begin position="257"/>
        <end position="280"/>
    </location>
</feature>
<proteinExistence type="predicted"/>
<dbReference type="RefSeq" id="WP_182941737.1">
    <property type="nucleotide sequence ID" value="NZ_JABEQH010000005.1"/>
</dbReference>
<dbReference type="EMBL" id="JABEQH010000005">
    <property type="protein sequence ID" value="MBB2175177.1"/>
    <property type="molecule type" value="Genomic_DNA"/>
</dbReference>
<feature type="transmembrane region" description="Helical" evidence="1">
    <location>
        <begin position="92"/>
        <end position="111"/>
    </location>
</feature>
<accession>A0A7W4J5Q9</accession>
<evidence type="ECO:0000313" key="3">
    <source>
        <dbReference type="Proteomes" id="UP000561066"/>
    </source>
</evidence>
<dbReference type="InterPro" id="IPR045691">
    <property type="entry name" value="DUF6056"/>
</dbReference>